<feature type="transmembrane region" description="Helical" evidence="7">
    <location>
        <begin position="279"/>
        <end position="299"/>
    </location>
</feature>
<evidence type="ECO:0000259" key="8">
    <source>
        <dbReference type="Pfam" id="PF06808"/>
    </source>
</evidence>
<feature type="transmembrane region" description="Helical" evidence="7">
    <location>
        <begin position="79"/>
        <end position="97"/>
    </location>
</feature>
<dbReference type="Pfam" id="PF06808">
    <property type="entry name" value="DctM"/>
    <property type="match status" value="1"/>
</dbReference>
<feature type="transmembrane region" description="Helical" evidence="7">
    <location>
        <begin position="241"/>
        <end position="258"/>
    </location>
</feature>
<evidence type="ECO:0000256" key="5">
    <source>
        <dbReference type="ARBA" id="ARBA00022989"/>
    </source>
</evidence>
<keyword evidence="2" id="KW-1003">Cell membrane</keyword>
<feature type="transmembrane region" description="Helical" evidence="7">
    <location>
        <begin position="311"/>
        <end position="344"/>
    </location>
</feature>
<feature type="domain" description="TRAP C4-dicarboxylate transport system permease DctM subunit" evidence="8">
    <location>
        <begin position="8"/>
        <end position="417"/>
    </location>
</feature>
<keyword evidence="3" id="KW-0997">Cell inner membrane</keyword>
<dbReference type="InterPro" id="IPR010656">
    <property type="entry name" value="DctM"/>
</dbReference>
<dbReference type="PANTHER" id="PTHR33362">
    <property type="entry name" value="SIALIC ACID TRAP TRANSPORTER PERMEASE PROTEIN SIAT-RELATED"/>
    <property type="match status" value="1"/>
</dbReference>
<organism evidence="9 10">
    <name type="scientific">Pseudoflavonifractor capillosus ATCC 29799</name>
    <dbReference type="NCBI Taxonomy" id="411467"/>
    <lineage>
        <taxon>Bacteria</taxon>
        <taxon>Bacillati</taxon>
        <taxon>Bacillota</taxon>
        <taxon>Clostridia</taxon>
        <taxon>Eubacteriales</taxon>
        <taxon>Oscillospiraceae</taxon>
        <taxon>Pseudoflavonifractor</taxon>
    </lineage>
</organism>
<dbReference type="STRING" id="411467.BACCAP_03764"/>
<keyword evidence="10" id="KW-1185">Reference proteome</keyword>
<feature type="transmembrane region" description="Helical" evidence="7">
    <location>
        <begin position="215"/>
        <end position="235"/>
    </location>
</feature>
<dbReference type="eggNOG" id="COG1593">
    <property type="taxonomic scope" value="Bacteria"/>
</dbReference>
<dbReference type="AlphaFoldDB" id="A6NZW0"/>
<evidence type="ECO:0000256" key="4">
    <source>
        <dbReference type="ARBA" id="ARBA00022692"/>
    </source>
</evidence>
<dbReference type="PANTHER" id="PTHR33362:SF5">
    <property type="entry name" value="C4-DICARBOXYLATE TRAP TRANSPORTER LARGE PERMEASE PROTEIN DCTM"/>
    <property type="match status" value="1"/>
</dbReference>
<evidence type="ECO:0000256" key="1">
    <source>
        <dbReference type="ARBA" id="ARBA00004429"/>
    </source>
</evidence>
<reference evidence="9 10" key="2">
    <citation type="submission" date="2007-06" db="EMBL/GenBank/DDBJ databases">
        <title>Draft genome sequence of Pseudoflavonifractor capillosus ATCC 29799.</title>
        <authorList>
            <person name="Sudarsanam P."/>
            <person name="Ley R."/>
            <person name="Guruge J."/>
            <person name="Turnbaugh P.J."/>
            <person name="Mahowald M."/>
            <person name="Liep D."/>
            <person name="Gordon J."/>
        </authorList>
    </citation>
    <scope>NUCLEOTIDE SEQUENCE [LARGE SCALE GENOMIC DNA]</scope>
    <source>
        <strain evidence="9 10">ATCC 29799</strain>
    </source>
</reference>
<feature type="transmembrane region" description="Helical" evidence="7">
    <location>
        <begin position="136"/>
        <end position="160"/>
    </location>
</feature>
<feature type="transmembrane region" description="Helical" evidence="7">
    <location>
        <begin position="103"/>
        <end position="124"/>
    </location>
</feature>
<dbReference type="GO" id="GO:0005886">
    <property type="term" value="C:plasma membrane"/>
    <property type="evidence" value="ECO:0007669"/>
    <property type="project" value="UniProtKB-SubCell"/>
</dbReference>
<comment type="subcellular location">
    <subcellularLocation>
        <location evidence="1">Cell inner membrane</location>
        <topology evidence="1">Multi-pass membrane protein</topology>
    </subcellularLocation>
</comment>
<dbReference type="GO" id="GO:0022857">
    <property type="term" value="F:transmembrane transporter activity"/>
    <property type="evidence" value="ECO:0007669"/>
    <property type="project" value="TreeGrafter"/>
</dbReference>
<dbReference type="PIRSF" id="PIRSF006066">
    <property type="entry name" value="HI0050"/>
    <property type="match status" value="1"/>
</dbReference>
<keyword evidence="4 7" id="KW-0812">Transmembrane</keyword>
<feature type="transmembrane region" description="Helical" evidence="7">
    <location>
        <begin position="42"/>
        <end position="67"/>
    </location>
</feature>
<proteinExistence type="predicted"/>
<dbReference type="RefSeq" id="WP_006574265.1">
    <property type="nucleotide sequence ID" value="NZ_AAXG02000034.1"/>
</dbReference>
<name>A6NZW0_9FIRM</name>
<keyword evidence="6 7" id="KW-0472">Membrane</keyword>
<evidence type="ECO:0000256" key="3">
    <source>
        <dbReference type="ARBA" id="ARBA00022519"/>
    </source>
</evidence>
<evidence type="ECO:0000256" key="7">
    <source>
        <dbReference type="SAM" id="Phobius"/>
    </source>
</evidence>
<protein>
    <submittedName>
        <fullName evidence="9">TRAP transporter, DctM subunit</fullName>
    </submittedName>
</protein>
<accession>A6NZW0</accession>
<gene>
    <name evidence="9" type="ORF">BACCAP_03764</name>
</gene>
<evidence type="ECO:0000313" key="10">
    <source>
        <dbReference type="Proteomes" id="UP000003639"/>
    </source>
</evidence>
<feature type="transmembrane region" description="Helical" evidence="7">
    <location>
        <begin position="172"/>
        <end position="194"/>
    </location>
</feature>
<evidence type="ECO:0000313" key="9">
    <source>
        <dbReference type="EMBL" id="EDM98463.1"/>
    </source>
</evidence>
<evidence type="ECO:0000256" key="6">
    <source>
        <dbReference type="ARBA" id="ARBA00023136"/>
    </source>
</evidence>
<sequence length="427" mass="45713">MEMSIFLIVGMFILLFMGAPIFVALCLPTAVSLLLFTNNDLMAVAVNMFGGIDKFSLLSVPFFILAANIMKNGGIGRRIVNWAAAMVGDATGGLAFTTEVASMFFGAVSGSSPSTVVAIGGLLYPGLREKKYPKGFSLGLIASSGSVALLIPPSITAIMYCTLTNASVGELFIAGLSAGIIYGICFLIYIYIFAIRHKIPKEKRATWKEKGKATLDALWALGVPIIIIGGIYSGLCTPTEASGLSCVYALIVSVFIYREMDMKLFRETMAASIRTTAQTMILMAAASAFAWLLTVGGLPQTFSTWMSGLDITATTFLLILCVYMLIAGMFIDGVSAFMIVLPIVLSTVRTLGINEIHLGVIMITCVAIGMFTPPFGLNLFVAQPIANAKMGEIYKGVIPFCFISIVALLILVLIPQISLFLPNLLYH</sequence>
<evidence type="ECO:0000256" key="2">
    <source>
        <dbReference type="ARBA" id="ARBA00022475"/>
    </source>
</evidence>
<dbReference type="Proteomes" id="UP000003639">
    <property type="component" value="Unassembled WGS sequence"/>
</dbReference>
<comment type="caution">
    <text evidence="9">The sequence shown here is derived from an EMBL/GenBank/DDBJ whole genome shotgun (WGS) entry which is preliminary data.</text>
</comment>
<feature type="transmembrane region" description="Helical" evidence="7">
    <location>
        <begin position="356"/>
        <end position="377"/>
    </location>
</feature>
<dbReference type="EMBL" id="AAXG02000034">
    <property type="protein sequence ID" value="EDM98463.1"/>
    <property type="molecule type" value="Genomic_DNA"/>
</dbReference>
<dbReference type="InterPro" id="IPR004681">
    <property type="entry name" value="TRAP_DctM"/>
</dbReference>
<feature type="transmembrane region" description="Helical" evidence="7">
    <location>
        <begin position="397"/>
        <end position="421"/>
    </location>
</feature>
<reference evidence="9 10" key="1">
    <citation type="submission" date="2007-04" db="EMBL/GenBank/DDBJ databases">
        <authorList>
            <person name="Fulton L."/>
            <person name="Clifton S."/>
            <person name="Fulton B."/>
            <person name="Xu J."/>
            <person name="Minx P."/>
            <person name="Pepin K.H."/>
            <person name="Johnson M."/>
            <person name="Thiruvilangam P."/>
            <person name="Bhonagiri V."/>
            <person name="Nash W.E."/>
            <person name="Mardis E.R."/>
            <person name="Wilson R.K."/>
        </authorList>
    </citation>
    <scope>NUCLEOTIDE SEQUENCE [LARGE SCALE GENOMIC DNA]</scope>
    <source>
        <strain evidence="9 10">ATCC 29799</strain>
    </source>
</reference>
<dbReference type="NCBIfam" id="TIGR00786">
    <property type="entry name" value="dctM"/>
    <property type="match status" value="1"/>
</dbReference>
<keyword evidence="5 7" id="KW-1133">Transmembrane helix</keyword>